<sequence length="106" mass="11925">MVRRCRNNRTQHKNGAPILSDKVMRRTVTSAATDENVSLLCLREYFCAEAWAVLQSIVKKVESDPPCVVLWYCGTVAHAQRTSTMTKTDLWHVTAACSGHILMVFV</sequence>
<accession>A0AAD9J6G8</accession>
<protein>
    <submittedName>
        <fullName evidence="1">Uncharacterized protein</fullName>
    </submittedName>
</protein>
<comment type="caution">
    <text evidence="1">The sequence shown here is derived from an EMBL/GenBank/DDBJ whole genome shotgun (WGS) entry which is preliminary data.</text>
</comment>
<name>A0AAD9J6G8_9ANNE</name>
<dbReference type="EMBL" id="JAODUP010000574">
    <property type="protein sequence ID" value="KAK2146998.1"/>
    <property type="molecule type" value="Genomic_DNA"/>
</dbReference>
<keyword evidence="2" id="KW-1185">Reference proteome</keyword>
<gene>
    <name evidence="1" type="ORF">LSH36_574g01044</name>
</gene>
<evidence type="ECO:0000313" key="2">
    <source>
        <dbReference type="Proteomes" id="UP001208570"/>
    </source>
</evidence>
<evidence type="ECO:0000313" key="1">
    <source>
        <dbReference type="EMBL" id="KAK2146998.1"/>
    </source>
</evidence>
<dbReference type="AlphaFoldDB" id="A0AAD9J6G8"/>
<proteinExistence type="predicted"/>
<dbReference type="Proteomes" id="UP001208570">
    <property type="component" value="Unassembled WGS sequence"/>
</dbReference>
<organism evidence="1 2">
    <name type="scientific">Paralvinella palmiformis</name>
    <dbReference type="NCBI Taxonomy" id="53620"/>
    <lineage>
        <taxon>Eukaryota</taxon>
        <taxon>Metazoa</taxon>
        <taxon>Spiralia</taxon>
        <taxon>Lophotrochozoa</taxon>
        <taxon>Annelida</taxon>
        <taxon>Polychaeta</taxon>
        <taxon>Sedentaria</taxon>
        <taxon>Canalipalpata</taxon>
        <taxon>Terebellida</taxon>
        <taxon>Terebelliformia</taxon>
        <taxon>Alvinellidae</taxon>
        <taxon>Paralvinella</taxon>
    </lineage>
</organism>
<reference evidence="1" key="1">
    <citation type="journal article" date="2023" name="Mol. Biol. Evol.">
        <title>Third-Generation Sequencing Reveals the Adaptive Role of the Epigenome in Three Deep-Sea Polychaetes.</title>
        <authorList>
            <person name="Perez M."/>
            <person name="Aroh O."/>
            <person name="Sun Y."/>
            <person name="Lan Y."/>
            <person name="Juniper S.K."/>
            <person name="Young C.R."/>
            <person name="Angers B."/>
            <person name="Qian P.Y."/>
        </authorList>
    </citation>
    <scope>NUCLEOTIDE SEQUENCE</scope>
    <source>
        <strain evidence="1">P08H-3</strain>
    </source>
</reference>